<proteinExistence type="predicted"/>
<reference evidence="2" key="1">
    <citation type="submission" date="2022-05" db="EMBL/GenBank/DDBJ databases">
        <authorList>
            <person name="Tuo L."/>
        </authorList>
    </citation>
    <scope>NUCLEOTIDE SEQUENCE</scope>
    <source>
        <strain evidence="2">BSK12Z-4</strain>
    </source>
</reference>
<feature type="compositionally biased region" description="Basic and acidic residues" evidence="1">
    <location>
        <begin position="9"/>
        <end position="29"/>
    </location>
</feature>
<dbReference type="AlphaFoldDB" id="A0A9X2DBI3"/>
<evidence type="ECO:0000313" key="3">
    <source>
        <dbReference type="Proteomes" id="UP001139485"/>
    </source>
</evidence>
<keyword evidence="3" id="KW-1185">Reference proteome</keyword>
<dbReference type="RefSeq" id="WP_250828880.1">
    <property type="nucleotide sequence ID" value="NZ_JAMOIL010000045.1"/>
</dbReference>
<sequence length="111" mass="11813">MSNFAPKRTSYDTGDRRWLRDPHKSERHGVTVAPADVTADSDGLVLSGSLVDGQGLVLDDFVIKAGESHLISVVHAGTVDRRYLPAALDLAQETALSQNGISFINGTVPVA</sequence>
<evidence type="ECO:0000256" key="1">
    <source>
        <dbReference type="SAM" id="MobiDB-lite"/>
    </source>
</evidence>
<dbReference type="Proteomes" id="UP001139485">
    <property type="component" value="Unassembled WGS sequence"/>
</dbReference>
<evidence type="ECO:0000313" key="2">
    <source>
        <dbReference type="EMBL" id="MCM0622711.1"/>
    </source>
</evidence>
<accession>A0A9X2DBI3</accession>
<name>A0A9X2DBI3_9ACTN</name>
<gene>
    <name evidence="2" type="ORF">M8330_20685</name>
</gene>
<dbReference type="EMBL" id="JAMOIL010000045">
    <property type="protein sequence ID" value="MCM0622711.1"/>
    <property type="molecule type" value="Genomic_DNA"/>
</dbReference>
<organism evidence="2 3">
    <name type="scientific">Nocardioides bruguierae</name>
    <dbReference type="NCBI Taxonomy" id="2945102"/>
    <lineage>
        <taxon>Bacteria</taxon>
        <taxon>Bacillati</taxon>
        <taxon>Actinomycetota</taxon>
        <taxon>Actinomycetes</taxon>
        <taxon>Propionibacteriales</taxon>
        <taxon>Nocardioidaceae</taxon>
        <taxon>Nocardioides</taxon>
    </lineage>
</organism>
<protein>
    <submittedName>
        <fullName evidence="2">Uncharacterized protein</fullName>
    </submittedName>
</protein>
<feature type="region of interest" description="Disordered" evidence="1">
    <location>
        <begin position="1"/>
        <end position="29"/>
    </location>
</feature>
<comment type="caution">
    <text evidence="2">The sequence shown here is derived from an EMBL/GenBank/DDBJ whole genome shotgun (WGS) entry which is preliminary data.</text>
</comment>